<dbReference type="CDD" id="cd07045">
    <property type="entry name" value="BMC_CcmK_like"/>
    <property type="match status" value="1"/>
</dbReference>
<dbReference type="Gene3D" id="3.30.70.1710">
    <property type="match status" value="1"/>
</dbReference>
<protein>
    <submittedName>
        <fullName evidence="6">Ethanolamine utilization protein similar to PduA/PduJ</fullName>
    </submittedName>
</protein>
<organism evidence="6 7">
    <name type="scientific">Intestinimonas butyriciproducens</name>
    <dbReference type="NCBI Taxonomy" id="1297617"/>
    <lineage>
        <taxon>Bacteria</taxon>
        <taxon>Bacillati</taxon>
        <taxon>Bacillota</taxon>
        <taxon>Clostridia</taxon>
        <taxon>Eubacteriales</taxon>
        <taxon>Intestinimonas</taxon>
    </lineage>
</organism>
<gene>
    <name evidence="6" type="ORF">IB211_02637c</name>
</gene>
<comment type="subcellular location">
    <subcellularLocation>
        <location evidence="2">Bacterial microcompartment</location>
    </subcellularLocation>
</comment>
<evidence type="ECO:0000256" key="4">
    <source>
        <dbReference type="SAM" id="MobiDB-lite"/>
    </source>
</evidence>
<dbReference type="InterPro" id="IPR044872">
    <property type="entry name" value="CcmK/CsoS1_BMC"/>
</dbReference>
<dbReference type="PANTHER" id="PTHR33941">
    <property type="entry name" value="PROPANEDIOL UTILIZATION PROTEIN PDUA"/>
    <property type="match status" value="1"/>
</dbReference>
<keyword evidence="3" id="KW-1283">Bacterial microcompartment</keyword>
<dbReference type="AlphaFoldDB" id="A0A0S2W6Q3"/>
<dbReference type="Proteomes" id="UP000064844">
    <property type="component" value="Chromosome"/>
</dbReference>
<proteinExistence type="inferred from homology"/>
<feature type="compositionally biased region" description="Basic and acidic residues" evidence="4">
    <location>
        <begin position="173"/>
        <end position="184"/>
    </location>
</feature>
<dbReference type="eggNOG" id="COG4577">
    <property type="taxonomic scope" value="Bacteria"/>
</dbReference>
<feature type="region of interest" description="Disordered" evidence="4">
    <location>
        <begin position="160"/>
        <end position="192"/>
    </location>
</feature>
<accession>A0A0S2W6Q3</accession>
<dbReference type="PATRIC" id="fig|1297617.4.peg.2714"/>
<dbReference type="SMART" id="SM00877">
    <property type="entry name" value="BMC"/>
    <property type="match status" value="1"/>
</dbReference>
<feature type="region of interest" description="Disordered" evidence="4">
    <location>
        <begin position="55"/>
        <end position="148"/>
    </location>
</feature>
<dbReference type="PANTHER" id="PTHR33941:SF11">
    <property type="entry name" value="BACTERIAL MICROCOMPARTMENT SHELL PROTEIN PDUJ"/>
    <property type="match status" value="1"/>
</dbReference>
<dbReference type="InterPro" id="IPR050575">
    <property type="entry name" value="BMC_shell"/>
</dbReference>
<dbReference type="InterPro" id="IPR020808">
    <property type="entry name" value="Bact_microcomp_CS"/>
</dbReference>
<dbReference type="PROSITE" id="PS51930">
    <property type="entry name" value="BMC_2"/>
    <property type="match status" value="1"/>
</dbReference>
<feature type="domain" description="BMC" evidence="5">
    <location>
        <begin position="200"/>
        <end position="284"/>
    </location>
</feature>
<dbReference type="InterPro" id="IPR000249">
    <property type="entry name" value="BMC_dom"/>
</dbReference>
<reference evidence="6 7" key="1">
    <citation type="journal article" date="2015" name="Nat. Commun.">
        <title>Production of butyrate from lysine and the Amadori product fructoselysine by a human gut commensal.</title>
        <authorList>
            <person name="Bui T.P."/>
            <person name="Ritari J."/>
            <person name="Boeren S."/>
            <person name="de Waard P."/>
            <person name="Plugge C.M."/>
            <person name="de Vos W.M."/>
        </authorList>
    </citation>
    <scope>NUCLEOTIDE SEQUENCE [LARGE SCALE GENOMIC DNA]</scope>
    <source>
        <strain evidence="6 7">AF211</strain>
    </source>
</reference>
<keyword evidence="7" id="KW-1185">Reference proteome</keyword>
<name>A0A0S2W6Q3_9FIRM</name>
<feature type="region of interest" description="Disordered" evidence="4">
    <location>
        <begin position="1"/>
        <end position="30"/>
    </location>
</feature>
<reference evidence="7" key="2">
    <citation type="submission" date="2015-04" db="EMBL/GenBank/DDBJ databases">
        <title>A butyrogenic pathway from the amino acid lysine in a human gut commensal.</title>
        <authorList>
            <person name="de Vos W.M."/>
            <person name="Bui N.T.P."/>
            <person name="Plugge C.M."/>
            <person name="Ritari J."/>
        </authorList>
    </citation>
    <scope>NUCLEOTIDE SEQUENCE [LARGE SCALE GENOMIC DNA]</scope>
    <source>
        <strain evidence="7">AF211</strain>
    </source>
</reference>
<sequence>MKEADRSGIYSKNAALAPGGVTPPAAGTNVFDEVNDPGTLINPYANLLREMGRLTADMEAADPETPPPSGDEVKPFSASKRLNADGGPTAWAQPDMGGTGAKKTRGRKKETGADNSKSGGRTPEKAKTAPTGGAGRGAPEPRPESKDGMAALAASVIGGGAAARPESGPNSNHRGEAPAERRETPSNNERSAKKMANTNALGMVETRGLVGAIEAADAMVKAANVQLVGKEQVGGGLVTVMVRGDVGAVKAATDAGAAAAEKVGELISVHVIPRPHVEVDGILPHKNGEFDQGQ</sequence>
<evidence type="ECO:0000256" key="3">
    <source>
        <dbReference type="ARBA" id="ARBA00024446"/>
    </source>
</evidence>
<dbReference type="InterPro" id="IPR037233">
    <property type="entry name" value="CcmK-like_sf"/>
</dbReference>
<dbReference type="STRING" id="1297617.IB211_02637c"/>
<evidence type="ECO:0000259" key="5">
    <source>
        <dbReference type="PROSITE" id="PS51930"/>
    </source>
</evidence>
<dbReference type="EMBL" id="CP011307">
    <property type="protein sequence ID" value="ALP95028.1"/>
    <property type="molecule type" value="Genomic_DNA"/>
</dbReference>
<dbReference type="GO" id="GO:0031469">
    <property type="term" value="C:bacterial microcompartment"/>
    <property type="evidence" value="ECO:0007669"/>
    <property type="project" value="UniProtKB-SubCell"/>
</dbReference>
<dbReference type="SUPFAM" id="SSF143414">
    <property type="entry name" value="CcmK-like"/>
    <property type="match status" value="1"/>
</dbReference>
<evidence type="ECO:0000313" key="7">
    <source>
        <dbReference type="Proteomes" id="UP000064844"/>
    </source>
</evidence>
<dbReference type="KEGG" id="ibu:IB211_02637c"/>
<evidence type="ECO:0000313" key="6">
    <source>
        <dbReference type="EMBL" id="ALP95028.1"/>
    </source>
</evidence>
<comment type="similarity">
    <text evidence="1">Belongs to the bacterial microcompartments protein family. CsoS1 subfamily.</text>
</comment>
<dbReference type="Pfam" id="PF00936">
    <property type="entry name" value="BMC"/>
    <property type="match status" value="1"/>
</dbReference>
<dbReference type="PROSITE" id="PS01139">
    <property type="entry name" value="BMC_1"/>
    <property type="match status" value="1"/>
</dbReference>
<evidence type="ECO:0000256" key="1">
    <source>
        <dbReference type="ARBA" id="ARBA00023780"/>
    </source>
</evidence>
<evidence type="ECO:0000256" key="2">
    <source>
        <dbReference type="ARBA" id="ARBA00024322"/>
    </source>
</evidence>